<protein>
    <submittedName>
        <fullName evidence="1">Uncharacterized protein</fullName>
    </submittedName>
</protein>
<proteinExistence type="predicted"/>
<sequence>MTLSYSEYDALISLFESYKTPAFLPSLDEIAMFEKDPSRWLRFAIYLSEFSPAPSSDTEHYQAQLLSQFLYAHINLLDDDSTTNVTA</sequence>
<dbReference type="RefSeq" id="WP_055297863.1">
    <property type="nucleotide sequence ID" value="NZ_BLYK01000002.1"/>
</dbReference>
<dbReference type="AlphaFoldDB" id="A0A173XNC4"/>
<evidence type="ECO:0000313" key="1">
    <source>
        <dbReference type="EMBL" id="CUN53224.1"/>
    </source>
</evidence>
<dbReference type="Proteomes" id="UP000095679">
    <property type="component" value="Unassembled WGS sequence"/>
</dbReference>
<evidence type="ECO:0000313" key="2">
    <source>
        <dbReference type="Proteomes" id="UP000095679"/>
    </source>
</evidence>
<name>A0A173XNC4_9FIRM</name>
<organism evidence="1 2">
    <name type="scientific">Anaerobutyricum hallii</name>
    <dbReference type="NCBI Taxonomy" id="39488"/>
    <lineage>
        <taxon>Bacteria</taxon>
        <taxon>Bacillati</taxon>
        <taxon>Bacillota</taxon>
        <taxon>Clostridia</taxon>
        <taxon>Lachnospirales</taxon>
        <taxon>Lachnospiraceae</taxon>
        <taxon>Anaerobutyricum</taxon>
    </lineage>
</organism>
<gene>
    <name evidence="1" type="ORF">ERS852450_00179</name>
</gene>
<reference evidence="1 2" key="1">
    <citation type="submission" date="2015-09" db="EMBL/GenBank/DDBJ databases">
        <authorList>
            <consortium name="Pathogen Informatics"/>
        </authorList>
    </citation>
    <scope>NUCLEOTIDE SEQUENCE [LARGE SCALE GENOMIC DNA]</scope>
    <source>
        <strain evidence="1 2">2789STDY5834835</strain>
    </source>
</reference>
<accession>A0A173XNC4</accession>
<dbReference type="EMBL" id="CYZL01000001">
    <property type="protein sequence ID" value="CUN53224.1"/>
    <property type="molecule type" value="Genomic_DNA"/>
</dbReference>